<feature type="domain" description="PGG" evidence="3">
    <location>
        <begin position="81"/>
        <end position="114"/>
    </location>
</feature>
<dbReference type="InterPro" id="IPR026961">
    <property type="entry name" value="PGG_dom"/>
</dbReference>
<reference evidence="5" key="1">
    <citation type="journal article" date="2019" name="Nat. Commun.">
        <title>The genome of broomcorn millet.</title>
        <authorList>
            <person name="Zou C."/>
            <person name="Miki D."/>
            <person name="Li D."/>
            <person name="Tang Q."/>
            <person name="Xiao L."/>
            <person name="Rajput S."/>
            <person name="Deng P."/>
            <person name="Jia W."/>
            <person name="Huang R."/>
            <person name="Zhang M."/>
            <person name="Sun Y."/>
            <person name="Hu J."/>
            <person name="Fu X."/>
            <person name="Schnable P.S."/>
            <person name="Li F."/>
            <person name="Zhang H."/>
            <person name="Feng B."/>
            <person name="Zhu X."/>
            <person name="Liu R."/>
            <person name="Schnable J.C."/>
            <person name="Zhu J.-K."/>
            <person name="Zhang H."/>
        </authorList>
    </citation>
    <scope>NUCLEOTIDE SEQUENCE [LARGE SCALE GENOMIC DNA]</scope>
</reference>
<feature type="region of interest" description="Disordered" evidence="1">
    <location>
        <begin position="216"/>
        <end position="248"/>
    </location>
</feature>
<dbReference type="Proteomes" id="UP000275267">
    <property type="component" value="Unassembled WGS sequence"/>
</dbReference>
<dbReference type="OrthoDB" id="10616695at2759"/>
<name>A0A3L6S1U5_PANMI</name>
<feature type="transmembrane region" description="Helical" evidence="2">
    <location>
        <begin position="126"/>
        <end position="148"/>
    </location>
</feature>
<accession>A0A3L6S1U5</accession>
<proteinExistence type="predicted"/>
<sequence>MGEVEGVAQEAPPAAAGATRPVRVLVAPVAADGSSAAAGTVLPPAYSGVLYLQQRHDEWPPMRGRQQSEDGDDDPKKMRAKWFNDMRGWLMVVAVQVASVTYQAGLNPSDGKLSTKSKRSFYASEARVVALEVVVVLDMVGLMGAYWAGSTRREDQTTKYTLVLTAFVLFALYVVYMVQLLPKLWRLAAAAVRGLDDAALPVPSIKIDEARSLQRPLGDVGRSVPTPRRRGSRSARAAGTEPARMLSP</sequence>
<keyword evidence="2 4" id="KW-0812">Transmembrane</keyword>
<feature type="transmembrane region" description="Helical" evidence="2">
    <location>
        <begin position="86"/>
        <end position="106"/>
    </location>
</feature>
<dbReference type="EMBL" id="PQIB02000006">
    <property type="protein sequence ID" value="RLN13201.1"/>
    <property type="molecule type" value="Genomic_DNA"/>
</dbReference>
<evidence type="ECO:0000313" key="4">
    <source>
        <dbReference type="EMBL" id="RLN13201.1"/>
    </source>
</evidence>
<evidence type="ECO:0000256" key="2">
    <source>
        <dbReference type="SAM" id="Phobius"/>
    </source>
</evidence>
<feature type="region of interest" description="Disordered" evidence="1">
    <location>
        <begin position="57"/>
        <end position="76"/>
    </location>
</feature>
<feature type="transmembrane region" description="Helical" evidence="2">
    <location>
        <begin position="160"/>
        <end position="178"/>
    </location>
</feature>
<dbReference type="Pfam" id="PF13962">
    <property type="entry name" value="PGG"/>
    <property type="match status" value="1"/>
</dbReference>
<keyword evidence="2" id="KW-1133">Transmembrane helix</keyword>
<organism evidence="4 5">
    <name type="scientific">Panicum miliaceum</name>
    <name type="common">Proso millet</name>
    <name type="synonym">Broomcorn millet</name>
    <dbReference type="NCBI Taxonomy" id="4540"/>
    <lineage>
        <taxon>Eukaryota</taxon>
        <taxon>Viridiplantae</taxon>
        <taxon>Streptophyta</taxon>
        <taxon>Embryophyta</taxon>
        <taxon>Tracheophyta</taxon>
        <taxon>Spermatophyta</taxon>
        <taxon>Magnoliopsida</taxon>
        <taxon>Liliopsida</taxon>
        <taxon>Poales</taxon>
        <taxon>Poaceae</taxon>
        <taxon>PACMAD clade</taxon>
        <taxon>Panicoideae</taxon>
        <taxon>Panicodae</taxon>
        <taxon>Paniceae</taxon>
        <taxon>Panicinae</taxon>
        <taxon>Panicum</taxon>
        <taxon>Panicum sect. Panicum</taxon>
    </lineage>
</organism>
<evidence type="ECO:0000256" key="1">
    <source>
        <dbReference type="SAM" id="MobiDB-lite"/>
    </source>
</evidence>
<keyword evidence="5" id="KW-1185">Reference proteome</keyword>
<protein>
    <submittedName>
        <fullName evidence="4">Embryogeneis transmembrane protein</fullName>
    </submittedName>
</protein>
<comment type="caution">
    <text evidence="4">The sequence shown here is derived from an EMBL/GenBank/DDBJ whole genome shotgun (WGS) entry which is preliminary data.</text>
</comment>
<dbReference type="AlphaFoldDB" id="A0A3L6S1U5"/>
<dbReference type="STRING" id="4540.A0A3L6S1U5"/>
<evidence type="ECO:0000259" key="3">
    <source>
        <dbReference type="Pfam" id="PF13962"/>
    </source>
</evidence>
<gene>
    <name evidence="4" type="ORF">C2845_PM09G03540</name>
</gene>
<evidence type="ECO:0000313" key="5">
    <source>
        <dbReference type="Proteomes" id="UP000275267"/>
    </source>
</evidence>
<keyword evidence="2" id="KW-0472">Membrane</keyword>